<comment type="caution">
    <text evidence="6">The sequence shown here is derived from an EMBL/GenBank/DDBJ whole genome shotgun (WGS) entry which is preliminary data.</text>
</comment>
<dbReference type="SUPFAM" id="SSF53067">
    <property type="entry name" value="Actin-like ATPase domain"/>
    <property type="match status" value="2"/>
</dbReference>
<evidence type="ECO:0000256" key="3">
    <source>
        <dbReference type="ARBA" id="ARBA00022777"/>
    </source>
</evidence>
<keyword evidence="2" id="KW-0808">Transferase</keyword>
<dbReference type="InterPro" id="IPR018484">
    <property type="entry name" value="FGGY_N"/>
</dbReference>
<accession>A0A2T2WDU5</accession>
<sequence length="478" mass="51597">MSFLGIDVGTSSVKVGLLGDDGSLVVQSADVAGFQDALMRGEMDAWAWWAATLEALSRLHATVDLTTVEAMSVIGNTPTLVCLDSQGKPRVPALLWSDTRAQAEAQELLREHSQAEWNAAYGTFMPVSAAYPSAKLRWLQKHWPAALGPGAHVVQPKDFINYQLTGVIAGDTWTSKGLVSLEASERERPLELLGLDPKLAPECYRPVDVIGRVTDDAARLTGIPGGVPVTAGWSDTLGAVWSLGLNVNDAFVLSGTSDSIGVIAQRAAVDRTTVLCAPIWDTGSYIVYGPTSSGVSTLHWAQSVFPMSFESGGEPLPVRPNRPWFLPYLLGQRSPIWADEVRGAWVNVDHQTTPLELADAVLEGIVAAERLVLDAVVDATGALPQRVVISGGGAKIERLNAWRRRVFPYHLFQADSDPVVGAARLAQWHRQVPSRLQSEWSGSQRWKPLGGHDEGVEEGRYQGFKRASTVVVEGLGQS</sequence>
<name>A0A2T2WDU5_9FIRM</name>
<evidence type="ECO:0000256" key="2">
    <source>
        <dbReference type="ARBA" id="ARBA00022679"/>
    </source>
</evidence>
<dbReference type="GO" id="GO:0016301">
    <property type="term" value="F:kinase activity"/>
    <property type="evidence" value="ECO:0007669"/>
    <property type="project" value="UniProtKB-KW"/>
</dbReference>
<dbReference type="Proteomes" id="UP000241848">
    <property type="component" value="Unassembled WGS sequence"/>
</dbReference>
<dbReference type="Gene3D" id="3.30.420.40">
    <property type="match status" value="2"/>
</dbReference>
<evidence type="ECO:0000256" key="1">
    <source>
        <dbReference type="ARBA" id="ARBA00009156"/>
    </source>
</evidence>
<dbReference type="GO" id="GO:0005975">
    <property type="term" value="P:carbohydrate metabolic process"/>
    <property type="evidence" value="ECO:0007669"/>
    <property type="project" value="InterPro"/>
</dbReference>
<proteinExistence type="inferred from homology"/>
<gene>
    <name evidence="6" type="ORF">C7B45_15055</name>
</gene>
<organism evidence="6 7">
    <name type="scientific">Sulfobacillus acidophilus</name>
    <dbReference type="NCBI Taxonomy" id="53633"/>
    <lineage>
        <taxon>Bacteria</taxon>
        <taxon>Bacillati</taxon>
        <taxon>Bacillota</taxon>
        <taxon>Clostridia</taxon>
        <taxon>Eubacteriales</taxon>
        <taxon>Clostridiales Family XVII. Incertae Sedis</taxon>
        <taxon>Sulfobacillus</taxon>
    </lineage>
</organism>
<dbReference type="EMBL" id="PXYV01000064">
    <property type="protein sequence ID" value="PSR20403.1"/>
    <property type="molecule type" value="Genomic_DNA"/>
</dbReference>
<dbReference type="PANTHER" id="PTHR43095">
    <property type="entry name" value="SUGAR KINASE"/>
    <property type="match status" value="1"/>
</dbReference>
<feature type="domain" description="Carbohydrate kinase FGGY C-terminal" evidence="5">
    <location>
        <begin position="254"/>
        <end position="396"/>
    </location>
</feature>
<dbReference type="InterPro" id="IPR050406">
    <property type="entry name" value="FGGY_Carb_Kinase"/>
</dbReference>
<comment type="similarity">
    <text evidence="1">Belongs to the FGGY kinase family.</text>
</comment>
<dbReference type="InterPro" id="IPR043129">
    <property type="entry name" value="ATPase_NBD"/>
</dbReference>
<keyword evidence="3" id="KW-0418">Kinase</keyword>
<dbReference type="InterPro" id="IPR018485">
    <property type="entry name" value="FGGY_C"/>
</dbReference>
<dbReference type="PANTHER" id="PTHR43095:SF5">
    <property type="entry name" value="XYLULOSE KINASE"/>
    <property type="match status" value="1"/>
</dbReference>
<protein>
    <recommendedName>
        <fullName evidence="8">Carbohydrate kinase</fullName>
    </recommendedName>
</protein>
<dbReference type="PIRSF" id="PIRSF000538">
    <property type="entry name" value="GlpK"/>
    <property type="match status" value="1"/>
</dbReference>
<dbReference type="Pfam" id="PF02782">
    <property type="entry name" value="FGGY_C"/>
    <property type="match status" value="1"/>
</dbReference>
<evidence type="ECO:0008006" key="8">
    <source>
        <dbReference type="Google" id="ProtNLM"/>
    </source>
</evidence>
<evidence type="ECO:0000259" key="5">
    <source>
        <dbReference type="Pfam" id="PF02782"/>
    </source>
</evidence>
<evidence type="ECO:0000259" key="4">
    <source>
        <dbReference type="Pfam" id="PF00370"/>
    </source>
</evidence>
<reference evidence="6 7" key="1">
    <citation type="journal article" date="2014" name="BMC Genomics">
        <title>Comparison of environmental and isolate Sulfobacillus genomes reveals diverse carbon, sulfur, nitrogen, and hydrogen metabolisms.</title>
        <authorList>
            <person name="Justice N.B."/>
            <person name="Norman A."/>
            <person name="Brown C.T."/>
            <person name="Singh A."/>
            <person name="Thomas B.C."/>
            <person name="Banfield J.F."/>
        </authorList>
    </citation>
    <scope>NUCLEOTIDE SEQUENCE [LARGE SCALE GENOMIC DNA]</scope>
    <source>
        <strain evidence="6">AMDSBA3</strain>
    </source>
</reference>
<dbReference type="Pfam" id="PF00370">
    <property type="entry name" value="FGGY_N"/>
    <property type="match status" value="1"/>
</dbReference>
<dbReference type="AlphaFoldDB" id="A0A2T2WDU5"/>
<evidence type="ECO:0000313" key="6">
    <source>
        <dbReference type="EMBL" id="PSR20403.1"/>
    </source>
</evidence>
<dbReference type="InterPro" id="IPR000577">
    <property type="entry name" value="Carb_kinase_FGGY"/>
</dbReference>
<evidence type="ECO:0000313" key="7">
    <source>
        <dbReference type="Proteomes" id="UP000241848"/>
    </source>
</evidence>
<feature type="domain" description="Carbohydrate kinase FGGY N-terminal" evidence="4">
    <location>
        <begin position="3"/>
        <end position="238"/>
    </location>
</feature>